<dbReference type="SMART" id="SM00344">
    <property type="entry name" value="HTH_ASNC"/>
    <property type="match status" value="1"/>
</dbReference>
<dbReference type="InterPro" id="IPR019888">
    <property type="entry name" value="Tscrpt_reg_AsnC-like"/>
</dbReference>
<dbReference type="GO" id="GO:0043565">
    <property type="term" value="F:sequence-specific DNA binding"/>
    <property type="evidence" value="ECO:0007669"/>
    <property type="project" value="InterPro"/>
</dbReference>
<dbReference type="SUPFAM" id="SSF54909">
    <property type="entry name" value="Dimeric alpha+beta barrel"/>
    <property type="match status" value="1"/>
</dbReference>
<dbReference type="Proteomes" id="UP000678237">
    <property type="component" value="Unassembled WGS sequence"/>
</dbReference>
<accession>A0A7J4JLN0</accession>
<dbReference type="PROSITE" id="PS50956">
    <property type="entry name" value="HTH_ASNC_2"/>
    <property type="match status" value="1"/>
</dbReference>
<dbReference type="PANTHER" id="PTHR30154:SF34">
    <property type="entry name" value="TRANSCRIPTIONAL REGULATOR AZLB"/>
    <property type="match status" value="1"/>
</dbReference>
<dbReference type="InterPro" id="IPR036388">
    <property type="entry name" value="WH-like_DNA-bd_sf"/>
</dbReference>
<sequence length="161" mass="17889">MLDKIDSLILEALQTDSARKIHELARELRLPRSTVYHRIKKLETAGVIVGYKAVVDAAKLGRPVTVFVNIVTTGHSQKEVAKHLAMLGVVEEMFVVTGPHDLIAKVRLQDNAELGKFVFDEKKGVKSLKATLRTESYVVLETLKENAVIQPTSLPQRPPAR</sequence>
<dbReference type="AlphaFoldDB" id="A0A7J4JLN0"/>
<dbReference type="Gene3D" id="3.30.70.920">
    <property type="match status" value="1"/>
</dbReference>
<dbReference type="EMBL" id="JAGVWE010000002">
    <property type="protein sequence ID" value="MBS3062718.1"/>
    <property type="molecule type" value="Genomic_DNA"/>
</dbReference>
<gene>
    <name evidence="5" type="ORF">HA252_02115</name>
    <name evidence="6" type="ORF">J4203_02510</name>
</gene>
<dbReference type="InterPro" id="IPR011991">
    <property type="entry name" value="ArsR-like_HTH"/>
</dbReference>
<dbReference type="SUPFAM" id="SSF46785">
    <property type="entry name" value="Winged helix' DNA-binding domain"/>
    <property type="match status" value="1"/>
</dbReference>
<evidence type="ECO:0000259" key="4">
    <source>
        <dbReference type="PROSITE" id="PS50956"/>
    </source>
</evidence>
<keyword evidence="1" id="KW-0805">Transcription regulation</keyword>
<keyword evidence="2" id="KW-0238">DNA-binding</keyword>
<dbReference type="InterPro" id="IPR000485">
    <property type="entry name" value="AsnC-type_HTH_dom"/>
</dbReference>
<organism evidence="5 7">
    <name type="scientific">Candidatus Iainarchaeum sp</name>
    <dbReference type="NCBI Taxonomy" id="3101447"/>
    <lineage>
        <taxon>Archaea</taxon>
        <taxon>Candidatus Iainarchaeota</taxon>
        <taxon>Candidatus Iainarchaeia</taxon>
        <taxon>Candidatus Iainarchaeales</taxon>
        <taxon>Candidatus Iainarchaeaceae</taxon>
        <taxon>Candidatus Iainarchaeum</taxon>
    </lineage>
</organism>
<evidence type="ECO:0000313" key="6">
    <source>
        <dbReference type="EMBL" id="MBS3062718.1"/>
    </source>
</evidence>
<reference evidence="6" key="2">
    <citation type="submission" date="2021-03" db="EMBL/GenBank/DDBJ databases">
        <authorList>
            <person name="Jaffe A."/>
        </authorList>
    </citation>
    <scope>NUCLEOTIDE SEQUENCE</scope>
    <source>
        <strain evidence="6">RIFCSPLOWO2_01_FULL_58_19</strain>
    </source>
</reference>
<dbReference type="GO" id="GO:0043200">
    <property type="term" value="P:response to amino acid"/>
    <property type="evidence" value="ECO:0007669"/>
    <property type="project" value="TreeGrafter"/>
</dbReference>
<dbReference type="CDD" id="cd00090">
    <property type="entry name" value="HTH_ARSR"/>
    <property type="match status" value="1"/>
</dbReference>
<dbReference type="PANTHER" id="PTHR30154">
    <property type="entry name" value="LEUCINE-RESPONSIVE REGULATORY PROTEIN"/>
    <property type="match status" value="1"/>
</dbReference>
<comment type="caution">
    <text evidence="5">The sequence shown here is derived from an EMBL/GenBank/DDBJ whole genome shotgun (WGS) entry which is preliminary data.</text>
</comment>
<dbReference type="InterPro" id="IPR036390">
    <property type="entry name" value="WH_DNA-bd_sf"/>
</dbReference>
<reference evidence="6" key="3">
    <citation type="submission" date="2021-05" db="EMBL/GenBank/DDBJ databases">
        <title>Protein family content uncovers lineage relationships and bacterial pathway maintenance mechanisms in DPANN archaea.</title>
        <authorList>
            <person name="Castelle C.J."/>
            <person name="Meheust R."/>
            <person name="Jaffe A.L."/>
            <person name="Seitz K."/>
            <person name="Gong X."/>
            <person name="Baker B.J."/>
            <person name="Banfield J.F."/>
        </authorList>
    </citation>
    <scope>NUCLEOTIDE SEQUENCE</scope>
    <source>
        <strain evidence="6">RIFCSPLOWO2_01_FULL_58_19</strain>
    </source>
</reference>
<keyword evidence="3" id="KW-0804">Transcription</keyword>
<feature type="domain" description="HTH asnC-type" evidence="4">
    <location>
        <begin position="2"/>
        <end position="63"/>
    </location>
</feature>
<dbReference type="Pfam" id="PF13404">
    <property type="entry name" value="HTH_AsnC-type"/>
    <property type="match status" value="1"/>
</dbReference>
<evidence type="ECO:0000313" key="5">
    <source>
        <dbReference type="EMBL" id="HIH16176.1"/>
    </source>
</evidence>
<dbReference type="Proteomes" id="UP000564964">
    <property type="component" value="Unassembled WGS sequence"/>
</dbReference>
<dbReference type="InterPro" id="IPR011008">
    <property type="entry name" value="Dimeric_a/b-barrel"/>
</dbReference>
<dbReference type="GO" id="GO:0005829">
    <property type="term" value="C:cytosol"/>
    <property type="evidence" value="ECO:0007669"/>
    <property type="project" value="TreeGrafter"/>
</dbReference>
<dbReference type="InterPro" id="IPR019887">
    <property type="entry name" value="Tscrpt_reg_AsnC/Lrp_C"/>
</dbReference>
<dbReference type="Gene3D" id="1.10.10.10">
    <property type="entry name" value="Winged helix-like DNA-binding domain superfamily/Winged helix DNA-binding domain"/>
    <property type="match status" value="1"/>
</dbReference>
<evidence type="ECO:0000256" key="2">
    <source>
        <dbReference type="ARBA" id="ARBA00023125"/>
    </source>
</evidence>
<evidence type="ECO:0000313" key="7">
    <source>
        <dbReference type="Proteomes" id="UP000564964"/>
    </source>
</evidence>
<dbReference type="Pfam" id="PF01037">
    <property type="entry name" value="AsnC_trans_reg"/>
    <property type="match status" value="1"/>
</dbReference>
<protein>
    <submittedName>
        <fullName evidence="5">Lrp/AsnC family transcriptional regulator</fullName>
    </submittedName>
</protein>
<dbReference type="EMBL" id="DUGH01000051">
    <property type="protein sequence ID" value="HIH16176.1"/>
    <property type="molecule type" value="Genomic_DNA"/>
</dbReference>
<evidence type="ECO:0000256" key="3">
    <source>
        <dbReference type="ARBA" id="ARBA00023163"/>
    </source>
</evidence>
<dbReference type="PRINTS" id="PR00033">
    <property type="entry name" value="HTHASNC"/>
</dbReference>
<proteinExistence type="predicted"/>
<evidence type="ECO:0000256" key="1">
    <source>
        <dbReference type="ARBA" id="ARBA00023015"/>
    </source>
</evidence>
<reference evidence="5" key="1">
    <citation type="journal article" date="2020" name="bioRxiv">
        <title>A rank-normalized archaeal taxonomy based on genome phylogeny resolves widespread incomplete and uneven classifications.</title>
        <authorList>
            <person name="Rinke C."/>
            <person name="Chuvochina M."/>
            <person name="Mussig A.J."/>
            <person name="Chaumeil P.-A."/>
            <person name="Waite D.W."/>
            <person name="Whitman W.B."/>
            <person name="Parks D.H."/>
            <person name="Hugenholtz P."/>
        </authorList>
    </citation>
    <scope>NUCLEOTIDE SEQUENCE</scope>
    <source>
        <strain evidence="5">UBA10219</strain>
    </source>
</reference>
<name>A0A7J4JLN0_9ARCH</name>